<dbReference type="Proteomes" id="UP000030653">
    <property type="component" value="Unassembled WGS sequence"/>
</dbReference>
<sequence>MAAYARAIGRADNLSVTRSGSISGRSQDGATARPETPREEKEKEKHESTDAESPQTVMLEASVASETKDKKDVL</sequence>
<evidence type="ECO:0000313" key="3">
    <source>
        <dbReference type="Proteomes" id="UP000030653"/>
    </source>
</evidence>
<name>M5FYE2_DACPD</name>
<feature type="compositionally biased region" description="Basic and acidic residues" evidence="1">
    <location>
        <begin position="35"/>
        <end position="49"/>
    </location>
</feature>
<organism evidence="2 3">
    <name type="scientific">Dacryopinax primogenitus (strain DJM 731)</name>
    <name type="common">Brown rot fungus</name>
    <dbReference type="NCBI Taxonomy" id="1858805"/>
    <lineage>
        <taxon>Eukaryota</taxon>
        <taxon>Fungi</taxon>
        <taxon>Dikarya</taxon>
        <taxon>Basidiomycota</taxon>
        <taxon>Agaricomycotina</taxon>
        <taxon>Dacrymycetes</taxon>
        <taxon>Dacrymycetales</taxon>
        <taxon>Dacrymycetaceae</taxon>
        <taxon>Dacryopinax</taxon>
    </lineage>
</organism>
<gene>
    <name evidence="2" type="ORF">DACRYDRAFT_25631</name>
</gene>
<proteinExistence type="predicted"/>
<protein>
    <submittedName>
        <fullName evidence="2">Uncharacterized protein</fullName>
    </submittedName>
</protein>
<dbReference type="HOGENOM" id="CLU_2687792_0_0_1"/>
<reference evidence="2 3" key="1">
    <citation type="journal article" date="2012" name="Science">
        <title>The Paleozoic origin of enzymatic lignin decomposition reconstructed from 31 fungal genomes.</title>
        <authorList>
            <person name="Floudas D."/>
            <person name="Binder M."/>
            <person name="Riley R."/>
            <person name="Barry K."/>
            <person name="Blanchette R.A."/>
            <person name="Henrissat B."/>
            <person name="Martinez A.T."/>
            <person name="Otillar R."/>
            <person name="Spatafora J.W."/>
            <person name="Yadav J.S."/>
            <person name="Aerts A."/>
            <person name="Benoit I."/>
            <person name="Boyd A."/>
            <person name="Carlson A."/>
            <person name="Copeland A."/>
            <person name="Coutinho P.M."/>
            <person name="de Vries R.P."/>
            <person name="Ferreira P."/>
            <person name="Findley K."/>
            <person name="Foster B."/>
            <person name="Gaskell J."/>
            <person name="Glotzer D."/>
            <person name="Gorecki P."/>
            <person name="Heitman J."/>
            <person name="Hesse C."/>
            <person name="Hori C."/>
            <person name="Igarashi K."/>
            <person name="Jurgens J.A."/>
            <person name="Kallen N."/>
            <person name="Kersten P."/>
            <person name="Kohler A."/>
            <person name="Kuees U."/>
            <person name="Kumar T.K.A."/>
            <person name="Kuo A."/>
            <person name="LaButti K."/>
            <person name="Larrondo L.F."/>
            <person name="Lindquist E."/>
            <person name="Ling A."/>
            <person name="Lombard V."/>
            <person name="Lucas S."/>
            <person name="Lundell T."/>
            <person name="Martin R."/>
            <person name="McLaughlin D.J."/>
            <person name="Morgenstern I."/>
            <person name="Morin E."/>
            <person name="Murat C."/>
            <person name="Nagy L.G."/>
            <person name="Nolan M."/>
            <person name="Ohm R.A."/>
            <person name="Patyshakuliyeva A."/>
            <person name="Rokas A."/>
            <person name="Ruiz-Duenas F.J."/>
            <person name="Sabat G."/>
            <person name="Salamov A."/>
            <person name="Samejima M."/>
            <person name="Schmutz J."/>
            <person name="Slot J.C."/>
            <person name="St John F."/>
            <person name="Stenlid J."/>
            <person name="Sun H."/>
            <person name="Sun S."/>
            <person name="Syed K."/>
            <person name="Tsang A."/>
            <person name="Wiebenga A."/>
            <person name="Young D."/>
            <person name="Pisabarro A."/>
            <person name="Eastwood D.C."/>
            <person name="Martin F."/>
            <person name="Cullen D."/>
            <person name="Grigoriev I.V."/>
            <person name="Hibbett D.S."/>
        </authorList>
    </citation>
    <scope>NUCLEOTIDE SEQUENCE [LARGE SCALE GENOMIC DNA]</scope>
    <source>
        <strain evidence="2 3">DJM-731 SS1</strain>
    </source>
</reference>
<dbReference type="EMBL" id="JH795884">
    <property type="protein sequence ID" value="EJT96542.1"/>
    <property type="molecule type" value="Genomic_DNA"/>
</dbReference>
<feature type="region of interest" description="Disordered" evidence="1">
    <location>
        <begin position="1"/>
        <end position="74"/>
    </location>
</feature>
<dbReference type="AlphaFoldDB" id="M5FYE2"/>
<accession>M5FYE2</accession>
<dbReference type="GeneID" id="63689308"/>
<evidence type="ECO:0000256" key="1">
    <source>
        <dbReference type="SAM" id="MobiDB-lite"/>
    </source>
</evidence>
<feature type="compositionally biased region" description="Polar residues" evidence="1">
    <location>
        <begin position="14"/>
        <end position="29"/>
    </location>
</feature>
<dbReference type="RefSeq" id="XP_040623440.1">
    <property type="nucleotide sequence ID" value="XM_040774246.1"/>
</dbReference>
<evidence type="ECO:0000313" key="2">
    <source>
        <dbReference type="EMBL" id="EJT96542.1"/>
    </source>
</evidence>
<keyword evidence="3" id="KW-1185">Reference proteome</keyword>